<dbReference type="RefSeq" id="WP_380103030.1">
    <property type="nucleotide sequence ID" value="NZ_JBHRZG010000024.1"/>
</dbReference>
<feature type="domain" description="ABC transporter" evidence="4">
    <location>
        <begin position="11"/>
        <end position="241"/>
    </location>
</feature>
<dbReference type="Gene3D" id="3.40.50.300">
    <property type="entry name" value="P-loop containing nucleotide triphosphate hydrolases"/>
    <property type="match status" value="1"/>
</dbReference>
<dbReference type="PROSITE" id="PS00211">
    <property type="entry name" value="ABC_TRANSPORTER_1"/>
    <property type="match status" value="1"/>
</dbReference>
<dbReference type="CDD" id="cd03255">
    <property type="entry name" value="ABC_MJ0796_LolCDE_FtsE"/>
    <property type="match status" value="1"/>
</dbReference>
<dbReference type="InterPro" id="IPR003439">
    <property type="entry name" value="ABC_transporter-like_ATP-bd"/>
</dbReference>
<dbReference type="PANTHER" id="PTHR24220">
    <property type="entry name" value="IMPORT ATP-BINDING PROTEIN"/>
    <property type="match status" value="1"/>
</dbReference>
<dbReference type="PANTHER" id="PTHR24220:SF86">
    <property type="entry name" value="ABC TRANSPORTER ABCH.1"/>
    <property type="match status" value="1"/>
</dbReference>
<dbReference type="EMBL" id="JBHRZG010000024">
    <property type="protein sequence ID" value="MFC3834425.1"/>
    <property type="molecule type" value="Genomic_DNA"/>
</dbReference>
<keyword evidence="2" id="KW-0547">Nucleotide-binding</keyword>
<name>A0ABV7ZBR8_9DEIO</name>
<evidence type="ECO:0000256" key="1">
    <source>
        <dbReference type="ARBA" id="ARBA00022448"/>
    </source>
</evidence>
<keyword evidence="6" id="KW-1185">Reference proteome</keyword>
<evidence type="ECO:0000259" key="4">
    <source>
        <dbReference type="PROSITE" id="PS50893"/>
    </source>
</evidence>
<evidence type="ECO:0000313" key="6">
    <source>
        <dbReference type="Proteomes" id="UP001595803"/>
    </source>
</evidence>
<evidence type="ECO:0000256" key="2">
    <source>
        <dbReference type="ARBA" id="ARBA00022741"/>
    </source>
</evidence>
<keyword evidence="3 5" id="KW-0067">ATP-binding</keyword>
<proteinExistence type="predicted"/>
<dbReference type="SUPFAM" id="SSF52540">
    <property type="entry name" value="P-loop containing nucleoside triphosphate hydrolases"/>
    <property type="match status" value="1"/>
</dbReference>
<dbReference type="InterPro" id="IPR015854">
    <property type="entry name" value="ABC_transpr_LolD-like"/>
</dbReference>
<reference evidence="6" key="1">
    <citation type="journal article" date="2019" name="Int. J. Syst. Evol. Microbiol.">
        <title>The Global Catalogue of Microorganisms (GCM) 10K type strain sequencing project: providing services to taxonomists for standard genome sequencing and annotation.</title>
        <authorList>
            <consortium name="The Broad Institute Genomics Platform"/>
            <consortium name="The Broad Institute Genome Sequencing Center for Infectious Disease"/>
            <person name="Wu L."/>
            <person name="Ma J."/>
        </authorList>
    </citation>
    <scope>NUCLEOTIDE SEQUENCE [LARGE SCALE GENOMIC DNA]</scope>
    <source>
        <strain evidence="6">CCTCC AB 2017081</strain>
    </source>
</reference>
<evidence type="ECO:0000256" key="3">
    <source>
        <dbReference type="ARBA" id="ARBA00022840"/>
    </source>
</evidence>
<dbReference type="SMART" id="SM00382">
    <property type="entry name" value="AAA"/>
    <property type="match status" value="1"/>
</dbReference>
<keyword evidence="1" id="KW-0813">Transport</keyword>
<organism evidence="5 6">
    <name type="scientific">Deinococcus rufus</name>
    <dbReference type="NCBI Taxonomy" id="2136097"/>
    <lineage>
        <taxon>Bacteria</taxon>
        <taxon>Thermotogati</taxon>
        <taxon>Deinococcota</taxon>
        <taxon>Deinococci</taxon>
        <taxon>Deinococcales</taxon>
        <taxon>Deinococcaceae</taxon>
        <taxon>Deinococcus</taxon>
    </lineage>
</organism>
<dbReference type="InterPro" id="IPR027417">
    <property type="entry name" value="P-loop_NTPase"/>
</dbReference>
<dbReference type="InterPro" id="IPR003593">
    <property type="entry name" value="AAA+_ATPase"/>
</dbReference>
<dbReference type="InterPro" id="IPR017911">
    <property type="entry name" value="MacB-like_ATP-bd"/>
</dbReference>
<sequence length="245" mass="26695">MSAPAPREVVVDIRDVRRIYETGDIVFEALRGVSVQIMRGEMVALMGPSGSGKTTLMQIIGLLDRPSSGTYVLGGRDVTTLTENERAAARNTDIGFVFQAFHLLPRLSLVENVEVPLTYAGVPPRERRERALHVLARVGLDSKARNLPSQISGGQKQRVAIARALAGSPTLLLADEPTGNLDTRTSEEVMAFFGELHREGTTVVLVTHEQDIGAYAERVVRVRDGVIESDTRQTPRMAAPLRVTG</sequence>
<dbReference type="InterPro" id="IPR017871">
    <property type="entry name" value="ABC_transporter-like_CS"/>
</dbReference>
<dbReference type="Proteomes" id="UP001595803">
    <property type="component" value="Unassembled WGS sequence"/>
</dbReference>
<dbReference type="Pfam" id="PF00005">
    <property type="entry name" value="ABC_tran"/>
    <property type="match status" value="1"/>
</dbReference>
<comment type="caution">
    <text evidence="5">The sequence shown here is derived from an EMBL/GenBank/DDBJ whole genome shotgun (WGS) entry which is preliminary data.</text>
</comment>
<gene>
    <name evidence="5" type="ORF">ACFOSB_16345</name>
</gene>
<dbReference type="GO" id="GO:0005524">
    <property type="term" value="F:ATP binding"/>
    <property type="evidence" value="ECO:0007669"/>
    <property type="project" value="UniProtKB-KW"/>
</dbReference>
<accession>A0ABV7ZBR8</accession>
<dbReference type="PROSITE" id="PS50893">
    <property type="entry name" value="ABC_TRANSPORTER_2"/>
    <property type="match status" value="1"/>
</dbReference>
<protein>
    <submittedName>
        <fullName evidence="5">ABC transporter ATP-binding protein</fullName>
    </submittedName>
</protein>
<evidence type="ECO:0000313" key="5">
    <source>
        <dbReference type="EMBL" id="MFC3834425.1"/>
    </source>
</evidence>